<dbReference type="Gene3D" id="3.40.50.12500">
    <property type="match status" value="1"/>
</dbReference>
<dbReference type="GO" id="GO:0047661">
    <property type="term" value="F:amino-acid racemase activity"/>
    <property type="evidence" value="ECO:0007669"/>
    <property type="project" value="InterPro"/>
</dbReference>
<dbReference type="InterPro" id="IPR053714">
    <property type="entry name" value="Iso_Racemase_Enz_sf"/>
</dbReference>
<accession>A0A2N3PYW8</accession>
<evidence type="ECO:0000313" key="3">
    <source>
        <dbReference type="Proteomes" id="UP000233293"/>
    </source>
</evidence>
<protein>
    <submittedName>
        <fullName evidence="2">Hydantoin racemase</fullName>
    </submittedName>
</protein>
<dbReference type="Pfam" id="PF01177">
    <property type="entry name" value="Asp_Glu_race"/>
    <property type="match status" value="1"/>
</dbReference>
<sequence length="222" mass="22994">MRTSRRPQRILLINPNSSSATTEMMLAIAAGTAGGDFEVTGATATRSPSMITHPRALAASAAEVIEIARANAEDHDGIIVAAFGDPGLTEIQAEIRIPAVGIAEAAMFEASEKGRKFGIATTTPDLTAAMGAKVASLGLLAKFSGIRLTPGDPHDLVAHPERLQSALAKVVADCIDVDGAEAVIIGGGPLGQAALHLQPMFSIPIVAPIPAAVRWIIKLIRR</sequence>
<dbReference type="PANTHER" id="PTHR28047:SF5">
    <property type="entry name" value="PROTEIN DCG1"/>
    <property type="match status" value="1"/>
</dbReference>
<reference evidence="3" key="1">
    <citation type="submission" date="2017-12" db="EMBL/GenBank/DDBJ databases">
        <title>Draft genome sequence of Telmatospirillum siberiense 26-4b1T, an acidotolerant peatland alphaproteobacterium potentially involved in sulfur cycling.</title>
        <authorList>
            <person name="Hausmann B."/>
            <person name="Pjevac P."/>
            <person name="Schreck K."/>
            <person name="Herbold C.W."/>
            <person name="Daims H."/>
            <person name="Wagner M."/>
            <person name="Pester M."/>
            <person name="Loy A."/>
        </authorList>
    </citation>
    <scope>NUCLEOTIDE SEQUENCE [LARGE SCALE GENOMIC DNA]</scope>
    <source>
        <strain evidence="3">26-4b1</strain>
    </source>
</reference>
<keyword evidence="3" id="KW-1185">Reference proteome</keyword>
<dbReference type="InterPro" id="IPR015942">
    <property type="entry name" value="Asp/Glu/hydantoin_racemase"/>
</dbReference>
<evidence type="ECO:0000256" key="1">
    <source>
        <dbReference type="ARBA" id="ARBA00038414"/>
    </source>
</evidence>
<evidence type="ECO:0000313" key="2">
    <source>
        <dbReference type="EMBL" id="PKU25612.1"/>
    </source>
</evidence>
<name>A0A2N3PYW8_9PROT</name>
<dbReference type="EMBL" id="PIUM01000004">
    <property type="protein sequence ID" value="PKU25612.1"/>
    <property type="molecule type" value="Genomic_DNA"/>
</dbReference>
<dbReference type="InterPro" id="IPR052186">
    <property type="entry name" value="Hydantoin_racemase-like"/>
</dbReference>
<gene>
    <name evidence="2" type="ORF">CWS72_06015</name>
</gene>
<dbReference type="RefSeq" id="WP_101249667.1">
    <property type="nucleotide sequence ID" value="NZ_PIUM01000004.1"/>
</dbReference>
<dbReference type="Proteomes" id="UP000233293">
    <property type="component" value="Unassembled WGS sequence"/>
</dbReference>
<comment type="similarity">
    <text evidence="1">Belongs to the HyuE racemase family.</text>
</comment>
<dbReference type="AlphaFoldDB" id="A0A2N3PYW8"/>
<dbReference type="PANTHER" id="PTHR28047">
    <property type="entry name" value="PROTEIN DCG1"/>
    <property type="match status" value="1"/>
</dbReference>
<proteinExistence type="inferred from homology"/>
<organism evidence="2 3">
    <name type="scientific">Telmatospirillum siberiense</name>
    <dbReference type="NCBI Taxonomy" id="382514"/>
    <lineage>
        <taxon>Bacteria</taxon>
        <taxon>Pseudomonadati</taxon>
        <taxon>Pseudomonadota</taxon>
        <taxon>Alphaproteobacteria</taxon>
        <taxon>Rhodospirillales</taxon>
        <taxon>Rhodospirillaceae</taxon>
        <taxon>Telmatospirillum</taxon>
    </lineage>
</organism>
<comment type="caution">
    <text evidence="2">The sequence shown here is derived from an EMBL/GenBank/DDBJ whole genome shotgun (WGS) entry which is preliminary data.</text>
</comment>